<dbReference type="PANTHER" id="PTHR30290:SF9">
    <property type="entry name" value="OLIGOPEPTIDE-BINDING PROTEIN APPA"/>
    <property type="match status" value="1"/>
</dbReference>
<reference evidence="6 7" key="1">
    <citation type="submission" date="2020-12" db="EMBL/GenBank/DDBJ databases">
        <title>Microbacterium sp. HY060.</title>
        <authorList>
            <person name="Zhou J."/>
        </authorList>
    </citation>
    <scope>NUCLEOTIDE SEQUENCE [LARGE SCALE GENOMIC DNA]</scope>
    <source>
        <strain evidence="6 7">HY60</strain>
    </source>
</reference>
<comment type="similarity">
    <text evidence="1">Belongs to the bacterial solute-binding protein 5 family.</text>
</comment>
<dbReference type="SUPFAM" id="SSF53850">
    <property type="entry name" value="Periplasmic binding protein-like II"/>
    <property type="match status" value="1"/>
</dbReference>
<dbReference type="PANTHER" id="PTHR30290">
    <property type="entry name" value="PERIPLASMIC BINDING COMPONENT OF ABC TRANSPORTER"/>
    <property type="match status" value="1"/>
</dbReference>
<keyword evidence="2" id="KW-0813">Transport</keyword>
<feature type="chain" id="PRO_5045776654" evidence="4">
    <location>
        <begin position="28"/>
        <end position="518"/>
    </location>
</feature>
<evidence type="ECO:0000256" key="4">
    <source>
        <dbReference type="SAM" id="SignalP"/>
    </source>
</evidence>
<evidence type="ECO:0000256" key="3">
    <source>
        <dbReference type="ARBA" id="ARBA00022729"/>
    </source>
</evidence>
<dbReference type="EMBL" id="CP061169">
    <property type="protein sequence ID" value="QPZ38934.1"/>
    <property type="molecule type" value="Genomic_DNA"/>
</dbReference>
<accession>A0ABX6YJD5</accession>
<dbReference type="RefSeq" id="WP_166985114.1">
    <property type="nucleotide sequence ID" value="NZ_CP061169.1"/>
</dbReference>
<proteinExistence type="inferred from homology"/>
<evidence type="ECO:0000256" key="2">
    <source>
        <dbReference type="ARBA" id="ARBA00022448"/>
    </source>
</evidence>
<dbReference type="Proteomes" id="UP000662814">
    <property type="component" value="Chromosome"/>
</dbReference>
<evidence type="ECO:0000313" key="7">
    <source>
        <dbReference type="Proteomes" id="UP000662814"/>
    </source>
</evidence>
<keyword evidence="3 4" id="KW-0732">Signal</keyword>
<dbReference type="Gene3D" id="3.90.76.10">
    <property type="entry name" value="Dipeptide-binding Protein, Domain 1"/>
    <property type="match status" value="1"/>
</dbReference>
<dbReference type="Pfam" id="PF00496">
    <property type="entry name" value="SBP_bac_5"/>
    <property type="match status" value="1"/>
</dbReference>
<gene>
    <name evidence="6" type="ORF">HCR76_02190</name>
</gene>
<evidence type="ECO:0000259" key="5">
    <source>
        <dbReference type="Pfam" id="PF00496"/>
    </source>
</evidence>
<dbReference type="InterPro" id="IPR039424">
    <property type="entry name" value="SBP_5"/>
</dbReference>
<evidence type="ECO:0000313" key="6">
    <source>
        <dbReference type="EMBL" id="QPZ38934.1"/>
    </source>
</evidence>
<keyword evidence="7" id="KW-1185">Reference proteome</keyword>
<feature type="signal peptide" evidence="4">
    <location>
        <begin position="1"/>
        <end position="27"/>
    </location>
</feature>
<feature type="domain" description="Solute-binding protein family 5" evidence="5">
    <location>
        <begin position="83"/>
        <end position="435"/>
    </location>
</feature>
<evidence type="ECO:0000256" key="1">
    <source>
        <dbReference type="ARBA" id="ARBA00005695"/>
    </source>
</evidence>
<dbReference type="InterPro" id="IPR030678">
    <property type="entry name" value="Peptide/Ni-bd"/>
</dbReference>
<organism evidence="6 7">
    <name type="scientific">Paramicrobacterium chengjingii</name>
    <dbReference type="NCBI Taxonomy" id="2769067"/>
    <lineage>
        <taxon>Bacteria</taxon>
        <taxon>Bacillati</taxon>
        <taxon>Actinomycetota</taxon>
        <taxon>Actinomycetes</taxon>
        <taxon>Micrococcales</taxon>
        <taxon>Microbacteriaceae</taxon>
        <taxon>Paramicrobacterium</taxon>
    </lineage>
</organism>
<dbReference type="PROSITE" id="PS51257">
    <property type="entry name" value="PROKAR_LIPOPROTEIN"/>
    <property type="match status" value="1"/>
</dbReference>
<dbReference type="Gene3D" id="3.10.105.10">
    <property type="entry name" value="Dipeptide-binding Protein, Domain 3"/>
    <property type="match status" value="1"/>
</dbReference>
<dbReference type="Gene3D" id="3.40.190.10">
    <property type="entry name" value="Periplasmic binding protein-like II"/>
    <property type="match status" value="1"/>
</dbReference>
<dbReference type="CDD" id="cd00995">
    <property type="entry name" value="PBP2_NikA_DppA_OppA_like"/>
    <property type="match status" value="1"/>
</dbReference>
<sequence length="518" mass="56886">MTRRPGAAIAALGVAAALLLGGCTATASGSTNDKPVRGGDLVFARATGVTSLDTTTVHNNVSIFTAEQLMETLFTVSDDGKDIEPWLATGYEISDDELTYSVTLRDDVEFSNGQKMTAEDVKFSIDQDTKTADTGWGYINEAIKEVSVVDDLTVEFELKYVSTPFLAVLTMFSNQIVPKDYAGKSADEFYENPIGTGPFVLDEWKKGQYFKVVRNENYWQTDKPYLDSVQWNVVADVNTRKLQLQGGQVQIDVQPDWSSFDSLSETPGIVTKAFESTLLSDIAFNQEREPFNDVHVRRAIAYAIDREALVDAVLFGHGTPANSLIAPGTPYYDKNVEGPSFDLEKAKKELAKSEYPDGFSTTLLISSGNTEKSSTAQIIQAALKKVGIDVEITPLGPTAAHQAMLSMDYDMTLSGWTMDIPDPDQWTTFAVDPAGGSNSDNTGYNNPEVIAINDKAKQESDPKKRAELYSELQQITGDDAFLAYLYYSPYGFALSEKVKGFHVTPLGNYHLEDVYLSE</sequence>
<dbReference type="InterPro" id="IPR000914">
    <property type="entry name" value="SBP_5_dom"/>
</dbReference>
<dbReference type="PIRSF" id="PIRSF002741">
    <property type="entry name" value="MppA"/>
    <property type="match status" value="1"/>
</dbReference>
<name>A0ABX6YJD5_9MICO</name>
<protein>
    <submittedName>
        <fullName evidence="6">ABC transporter substrate-binding protein</fullName>
    </submittedName>
</protein>